<evidence type="ECO:0000256" key="1">
    <source>
        <dbReference type="SAM" id="Phobius"/>
    </source>
</evidence>
<evidence type="ECO:0000313" key="2">
    <source>
        <dbReference type="EMBL" id="RFC64800.1"/>
    </source>
</evidence>
<keyword evidence="3" id="KW-1185">Reference proteome</keyword>
<comment type="caution">
    <text evidence="2">The sequence shown here is derived from an EMBL/GenBank/DDBJ whole genome shotgun (WGS) entry which is preliminary data.</text>
</comment>
<accession>A0A371X6G0</accession>
<evidence type="ECO:0000313" key="3">
    <source>
        <dbReference type="Proteomes" id="UP000262379"/>
    </source>
</evidence>
<reference evidence="3" key="1">
    <citation type="submission" date="2018-08" db="EMBL/GenBank/DDBJ databases">
        <authorList>
            <person name="Im W.T."/>
        </authorList>
    </citation>
    <scope>NUCLEOTIDE SEQUENCE [LARGE SCALE GENOMIC DNA]</scope>
    <source>
        <strain evidence="3">LA-28</strain>
    </source>
</reference>
<feature type="transmembrane region" description="Helical" evidence="1">
    <location>
        <begin position="57"/>
        <end position="80"/>
    </location>
</feature>
<dbReference type="Proteomes" id="UP000262379">
    <property type="component" value="Unassembled WGS sequence"/>
</dbReference>
<organism evidence="2 3">
    <name type="scientific">Mesorhizobium denitrificans</name>
    <dbReference type="NCBI Taxonomy" id="2294114"/>
    <lineage>
        <taxon>Bacteria</taxon>
        <taxon>Pseudomonadati</taxon>
        <taxon>Pseudomonadota</taxon>
        <taxon>Alphaproteobacteria</taxon>
        <taxon>Hyphomicrobiales</taxon>
        <taxon>Phyllobacteriaceae</taxon>
        <taxon>Mesorhizobium</taxon>
    </lineage>
</organism>
<protein>
    <submittedName>
        <fullName evidence="2">Uncharacterized protein</fullName>
    </submittedName>
</protein>
<keyword evidence="1" id="KW-1133">Transmembrane helix</keyword>
<dbReference type="AlphaFoldDB" id="A0A371X6G0"/>
<gene>
    <name evidence="2" type="ORF">DY251_18750</name>
</gene>
<keyword evidence="1" id="KW-0812">Transmembrane</keyword>
<dbReference type="EMBL" id="QURN01000017">
    <property type="protein sequence ID" value="RFC64800.1"/>
    <property type="molecule type" value="Genomic_DNA"/>
</dbReference>
<sequence>MTMIRTIKKTVQGFWMLAGLVMLFAWIAFGGWLLLWVGSSAVGAAWAPAVGLWGYDFFAQNFWVKLIAILAFLTLIGAICGEARIRRTKPDSSFEAKRKNEKEEWRMQVEQSLISRRNQAAYRR</sequence>
<name>A0A371X6G0_9HYPH</name>
<proteinExistence type="predicted"/>
<keyword evidence="1" id="KW-0472">Membrane</keyword>
<feature type="transmembrane region" description="Helical" evidence="1">
    <location>
        <begin position="12"/>
        <end position="37"/>
    </location>
</feature>